<keyword evidence="8" id="KW-0630">Potassium</keyword>
<sequence>MNHKMIRYIIGLIVKLEGLLMLVPGFVSLFYRERVGYVLFGVAVALILTGFLLSYKRPEDASFYAKEGMVIVSMAWIVLSLFGALPFYISREIPSYVDAFFETVSGFTTTGSTILTDIEVMSNGLLFWRSFTHWIGGMGVLVFAFAVLPQNHNNNMYLMKAEVPGHKVGKLVSKMSSTARILYGIYITLTIIEVILLKAGGMSFFDSWIHAFSTAGTGGFSSRNASIAYYNSAYIEGVITVFMILFGVNFQLYYFILIGNVKEFFSSEELRTYLLIIGAAIAVITFNIIDVVGGVWPAFRASAFQVASIITTTGFVTENYEQWPYLSQGILLLLMFIGAMAGSTGGGMKVSRIILLVKNAYGGMRKMLSPNRVISMRFEEGVVRKKVIEEVHVYMNIYALVFAASTLILLSQDLDLITSFASVSCCLNNVGPGLGVTNPVSNFSSLTAITKIVLSFNMLAGRLELFPVAVIFLPSTWFQN</sequence>
<evidence type="ECO:0000256" key="5">
    <source>
        <dbReference type="ARBA" id="ARBA00022519"/>
    </source>
</evidence>
<protein>
    <submittedName>
        <fullName evidence="13">TrkH family potassium uptake protein</fullName>
    </submittedName>
</protein>
<keyword evidence="3" id="KW-0813">Transport</keyword>
<feature type="transmembrane region" description="Helical" evidence="12">
    <location>
        <begin position="273"/>
        <end position="296"/>
    </location>
</feature>
<evidence type="ECO:0000256" key="11">
    <source>
        <dbReference type="ARBA" id="ARBA00023136"/>
    </source>
</evidence>
<accession>A0ABV9QIJ5</accession>
<dbReference type="PANTHER" id="PTHR32024">
    <property type="entry name" value="TRK SYSTEM POTASSIUM UPTAKE PROTEIN TRKG-RELATED"/>
    <property type="match status" value="1"/>
</dbReference>
<keyword evidence="10" id="KW-0406">Ion transport</keyword>
<dbReference type="Pfam" id="PF02386">
    <property type="entry name" value="TrkH"/>
    <property type="match status" value="1"/>
</dbReference>
<evidence type="ECO:0000256" key="9">
    <source>
        <dbReference type="ARBA" id="ARBA00022989"/>
    </source>
</evidence>
<evidence type="ECO:0000256" key="6">
    <source>
        <dbReference type="ARBA" id="ARBA00022538"/>
    </source>
</evidence>
<evidence type="ECO:0000313" key="14">
    <source>
        <dbReference type="Proteomes" id="UP001595916"/>
    </source>
</evidence>
<proteinExistence type="inferred from homology"/>
<keyword evidence="4" id="KW-1003">Cell membrane</keyword>
<evidence type="ECO:0000256" key="12">
    <source>
        <dbReference type="SAM" id="Phobius"/>
    </source>
</evidence>
<evidence type="ECO:0000256" key="4">
    <source>
        <dbReference type="ARBA" id="ARBA00022475"/>
    </source>
</evidence>
<evidence type="ECO:0000256" key="3">
    <source>
        <dbReference type="ARBA" id="ARBA00022448"/>
    </source>
</evidence>
<comment type="similarity">
    <text evidence="2">Belongs to the TrkH potassium transport family.</text>
</comment>
<feature type="transmembrane region" description="Helical" evidence="12">
    <location>
        <begin position="325"/>
        <end position="342"/>
    </location>
</feature>
<dbReference type="RefSeq" id="WP_379787246.1">
    <property type="nucleotide sequence ID" value="NZ_JBHSHL010000005.1"/>
</dbReference>
<feature type="transmembrane region" description="Helical" evidence="12">
    <location>
        <begin position="181"/>
        <end position="205"/>
    </location>
</feature>
<dbReference type="Proteomes" id="UP001595916">
    <property type="component" value="Unassembled WGS sequence"/>
</dbReference>
<keyword evidence="14" id="KW-1185">Reference proteome</keyword>
<evidence type="ECO:0000256" key="1">
    <source>
        <dbReference type="ARBA" id="ARBA00004429"/>
    </source>
</evidence>
<comment type="caution">
    <text evidence="13">The sequence shown here is derived from an EMBL/GenBank/DDBJ whole genome shotgun (WGS) entry which is preliminary data.</text>
</comment>
<dbReference type="PIRSF" id="PIRSF006247">
    <property type="entry name" value="TrkH"/>
    <property type="match status" value="1"/>
</dbReference>
<feature type="transmembrane region" description="Helical" evidence="12">
    <location>
        <begin position="12"/>
        <end position="31"/>
    </location>
</feature>
<keyword evidence="11 12" id="KW-0472">Membrane</keyword>
<evidence type="ECO:0000256" key="8">
    <source>
        <dbReference type="ARBA" id="ARBA00022958"/>
    </source>
</evidence>
<feature type="transmembrane region" description="Helical" evidence="12">
    <location>
        <begin position="37"/>
        <end position="55"/>
    </location>
</feature>
<evidence type="ECO:0000256" key="10">
    <source>
        <dbReference type="ARBA" id="ARBA00023065"/>
    </source>
</evidence>
<evidence type="ECO:0000256" key="2">
    <source>
        <dbReference type="ARBA" id="ARBA00009137"/>
    </source>
</evidence>
<evidence type="ECO:0000256" key="7">
    <source>
        <dbReference type="ARBA" id="ARBA00022692"/>
    </source>
</evidence>
<gene>
    <name evidence="13" type="ORF">ACFO4R_01690</name>
</gene>
<evidence type="ECO:0000313" key="13">
    <source>
        <dbReference type="EMBL" id="MFC4803784.1"/>
    </source>
</evidence>
<feature type="transmembrane region" description="Helical" evidence="12">
    <location>
        <begin position="131"/>
        <end position="149"/>
    </location>
</feature>
<feature type="transmembrane region" description="Helical" evidence="12">
    <location>
        <begin position="393"/>
        <end position="410"/>
    </location>
</feature>
<feature type="transmembrane region" description="Helical" evidence="12">
    <location>
        <begin position="238"/>
        <end position="261"/>
    </location>
</feature>
<keyword evidence="6" id="KW-0633">Potassium transport</keyword>
<dbReference type="InterPro" id="IPR004772">
    <property type="entry name" value="TrkH"/>
</dbReference>
<keyword evidence="5" id="KW-0997">Cell inner membrane</keyword>
<keyword evidence="9 12" id="KW-1133">Transmembrane helix</keyword>
<name>A0ABV9QIJ5_9FIRM</name>
<dbReference type="InterPro" id="IPR003445">
    <property type="entry name" value="Cat_transpt"/>
</dbReference>
<organism evidence="13 14">
    <name type="scientific">Filifactor villosus</name>
    <dbReference type="NCBI Taxonomy" id="29374"/>
    <lineage>
        <taxon>Bacteria</taxon>
        <taxon>Bacillati</taxon>
        <taxon>Bacillota</taxon>
        <taxon>Clostridia</taxon>
        <taxon>Peptostreptococcales</taxon>
        <taxon>Filifactoraceae</taxon>
        <taxon>Filifactor</taxon>
    </lineage>
</organism>
<dbReference type="PANTHER" id="PTHR32024:SF2">
    <property type="entry name" value="TRK SYSTEM POTASSIUM UPTAKE PROTEIN TRKG-RELATED"/>
    <property type="match status" value="1"/>
</dbReference>
<feature type="transmembrane region" description="Helical" evidence="12">
    <location>
        <begin position="67"/>
        <end position="89"/>
    </location>
</feature>
<reference evidence="14" key="1">
    <citation type="journal article" date="2019" name="Int. J. Syst. Evol. Microbiol.">
        <title>The Global Catalogue of Microorganisms (GCM) 10K type strain sequencing project: providing services to taxonomists for standard genome sequencing and annotation.</title>
        <authorList>
            <consortium name="The Broad Institute Genomics Platform"/>
            <consortium name="The Broad Institute Genome Sequencing Center for Infectious Disease"/>
            <person name="Wu L."/>
            <person name="Ma J."/>
        </authorList>
    </citation>
    <scope>NUCLEOTIDE SEQUENCE [LARGE SCALE GENOMIC DNA]</scope>
    <source>
        <strain evidence="14">CCUG 46385</strain>
    </source>
</reference>
<comment type="subcellular location">
    <subcellularLocation>
        <location evidence="1">Cell inner membrane</location>
        <topology evidence="1">Multi-pass membrane protein</topology>
    </subcellularLocation>
</comment>
<keyword evidence="7 12" id="KW-0812">Transmembrane</keyword>
<dbReference type="EMBL" id="JBHSHL010000005">
    <property type="protein sequence ID" value="MFC4803784.1"/>
    <property type="molecule type" value="Genomic_DNA"/>
</dbReference>